<evidence type="ECO:0000313" key="2">
    <source>
        <dbReference type="Proteomes" id="UP000824120"/>
    </source>
</evidence>
<reference evidence="1 2" key="1">
    <citation type="submission" date="2020-09" db="EMBL/GenBank/DDBJ databases">
        <title>De no assembly of potato wild relative species, Solanum commersonii.</title>
        <authorList>
            <person name="Cho K."/>
        </authorList>
    </citation>
    <scope>NUCLEOTIDE SEQUENCE [LARGE SCALE GENOMIC DNA]</scope>
    <source>
        <strain evidence="1">LZ3.2</strain>
        <tissue evidence="1">Leaf</tissue>
    </source>
</reference>
<dbReference type="EMBL" id="JACXVP010000009">
    <property type="protein sequence ID" value="KAG5586842.1"/>
    <property type="molecule type" value="Genomic_DNA"/>
</dbReference>
<organism evidence="1 2">
    <name type="scientific">Solanum commersonii</name>
    <name type="common">Commerson's wild potato</name>
    <name type="synonym">Commerson's nightshade</name>
    <dbReference type="NCBI Taxonomy" id="4109"/>
    <lineage>
        <taxon>Eukaryota</taxon>
        <taxon>Viridiplantae</taxon>
        <taxon>Streptophyta</taxon>
        <taxon>Embryophyta</taxon>
        <taxon>Tracheophyta</taxon>
        <taxon>Spermatophyta</taxon>
        <taxon>Magnoliopsida</taxon>
        <taxon>eudicotyledons</taxon>
        <taxon>Gunneridae</taxon>
        <taxon>Pentapetalae</taxon>
        <taxon>asterids</taxon>
        <taxon>lamiids</taxon>
        <taxon>Solanales</taxon>
        <taxon>Solanaceae</taxon>
        <taxon>Solanoideae</taxon>
        <taxon>Solaneae</taxon>
        <taxon>Solanum</taxon>
    </lineage>
</organism>
<comment type="caution">
    <text evidence="1">The sequence shown here is derived from an EMBL/GenBank/DDBJ whole genome shotgun (WGS) entry which is preliminary data.</text>
</comment>
<proteinExistence type="predicted"/>
<gene>
    <name evidence="1" type="ORF">H5410_047276</name>
</gene>
<protein>
    <submittedName>
        <fullName evidence="1">Uncharacterized protein</fullName>
    </submittedName>
</protein>
<accession>A0A9J5XGN8</accession>
<dbReference type="Proteomes" id="UP000824120">
    <property type="component" value="Chromosome 9"/>
</dbReference>
<keyword evidence="2" id="KW-1185">Reference proteome</keyword>
<dbReference type="AlphaFoldDB" id="A0A9J5XGN8"/>
<sequence length="114" mass="12905">MPLKHPQTLYTIIPLILLKNSHSFCAASIKTYIPVLSSFISSSPLLRFVPSLRAFNFDVADYLQYISNFVQVLEISMLDPGSGNNYSCLKVVEIFGLEHINVGYLLRKETYSRS</sequence>
<name>A0A9J5XGN8_SOLCO</name>
<evidence type="ECO:0000313" key="1">
    <source>
        <dbReference type="EMBL" id="KAG5586842.1"/>
    </source>
</evidence>